<feature type="binding site" evidence="8">
    <location>
        <position position="81"/>
    </location>
    <ligand>
        <name>ATP</name>
        <dbReference type="ChEBI" id="CHEBI:30616"/>
    </ligand>
</feature>
<evidence type="ECO:0000256" key="4">
    <source>
        <dbReference type="ARBA" id="ARBA00022741"/>
    </source>
</evidence>
<dbReference type="NCBIfam" id="NF002290">
    <property type="entry name" value="PRK01213.1"/>
    <property type="match status" value="1"/>
</dbReference>
<evidence type="ECO:0000259" key="9">
    <source>
        <dbReference type="Pfam" id="PF00586"/>
    </source>
</evidence>
<feature type="binding site" evidence="8">
    <location>
        <position position="42"/>
    </location>
    <ligand>
        <name>ATP</name>
        <dbReference type="ChEBI" id="CHEBI:30616"/>
    </ligand>
</feature>
<feature type="binding site" evidence="8">
    <location>
        <position position="107"/>
    </location>
    <ligand>
        <name>Mg(2+)</name>
        <dbReference type="ChEBI" id="CHEBI:18420"/>
        <label>2</label>
    </ligand>
</feature>
<feature type="active site" evidence="8">
    <location>
        <position position="39"/>
    </location>
</feature>
<keyword evidence="7 8" id="KW-0460">Magnesium</keyword>
<comment type="subcellular location">
    <subcellularLocation>
        <location evidence="8">Cytoplasm</location>
    </subcellularLocation>
</comment>
<evidence type="ECO:0000256" key="1">
    <source>
        <dbReference type="ARBA" id="ARBA00022490"/>
    </source>
</evidence>
<comment type="caution">
    <text evidence="8">Lacks conserved residue(s) required for the propagation of feature annotation.</text>
</comment>
<evidence type="ECO:0000259" key="11">
    <source>
        <dbReference type="Pfam" id="PF18072"/>
    </source>
</evidence>
<dbReference type="EC" id="6.3.5.3" evidence="8"/>
<keyword evidence="6 8" id="KW-0067">ATP-binding</keyword>
<dbReference type="FunFam" id="3.30.1330.10:FF:000004">
    <property type="entry name" value="Phosphoribosylformylglycinamidine synthase subunit PurL"/>
    <property type="match status" value="1"/>
</dbReference>
<feature type="binding site" evidence="8">
    <location>
        <position position="106"/>
    </location>
    <ligand>
        <name>substrate</name>
    </ligand>
</feature>
<dbReference type="Proteomes" id="UP001205919">
    <property type="component" value="Unassembled WGS sequence"/>
</dbReference>
<dbReference type="Pfam" id="PF02769">
    <property type="entry name" value="AIRS_C"/>
    <property type="match status" value="2"/>
</dbReference>
<dbReference type="GO" id="GO:0006189">
    <property type="term" value="P:'de novo' IMP biosynthetic process"/>
    <property type="evidence" value="ECO:0007669"/>
    <property type="project" value="UniProtKB-UniRule"/>
</dbReference>
<dbReference type="CDD" id="cd02203">
    <property type="entry name" value="PurL_repeat1"/>
    <property type="match status" value="1"/>
</dbReference>
<dbReference type="SUPFAM" id="SSF56042">
    <property type="entry name" value="PurM C-terminal domain-like"/>
    <property type="match status" value="2"/>
</dbReference>
<comment type="catalytic activity">
    <reaction evidence="8">
        <text>N(2)-formyl-N(1)-(5-phospho-beta-D-ribosyl)glycinamide + L-glutamine + ATP + H2O = 2-formamido-N(1)-(5-O-phospho-beta-D-ribosyl)acetamidine + L-glutamate + ADP + phosphate + H(+)</text>
        <dbReference type="Rhea" id="RHEA:17129"/>
        <dbReference type="ChEBI" id="CHEBI:15377"/>
        <dbReference type="ChEBI" id="CHEBI:15378"/>
        <dbReference type="ChEBI" id="CHEBI:29985"/>
        <dbReference type="ChEBI" id="CHEBI:30616"/>
        <dbReference type="ChEBI" id="CHEBI:43474"/>
        <dbReference type="ChEBI" id="CHEBI:58359"/>
        <dbReference type="ChEBI" id="CHEBI:147286"/>
        <dbReference type="ChEBI" id="CHEBI:147287"/>
        <dbReference type="ChEBI" id="CHEBI:456216"/>
        <dbReference type="EC" id="6.3.5.3"/>
    </reaction>
</comment>
<keyword evidence="1 8" id="KW-0963">Cytoplasm</keyword>
<keyword evidence="13" id="KW-1185">Reference proteome</keyword>
<evidence type="ECO:0000256" key="2">
    <source>
        <dbReference type="ARBA" id="ARBA00022598"/>
    </source>
</evidence>
<keyword evidence="3 8" id="KW-0479">Metal-binding</keyword>
<organism evidence="12 13">
    <name type="scientific">Cloacibacillus evryensis</name>
    <dbReference type="NCBI Taxonomy" id="508460"/>
    <lineage>
        <taxon>Bacteria</taxon>
        <taxon>Thermotogati</taxon>
        <taxon>Synergistota</taxon>
        <taxon>Synergistia</taxon>
        <taxon>Synergistales</taxon>
        <taxon>Synergistaceae</taxon>
        <taxon>Cloacibacillus</taxon>
    </lineage>
</organism>
<sequence>MGFREVGLSESEYKRIIELLGREPNELELELIGVMWSEHCSYKSTRPLLRTFPSKGKYVLQGQGENAGVVDMGEGWGFAFKVESHNHPSAVAPFQGAATGVGGIIRDIIAMGARPSVSMDGLFFGDASQRKTKNLAKGIVEGIGAYGNAVGVPIVGGKTFYSPCYNDNPLVNAFSAGFVRLDKMASSQTAKPGDYAVLLGSKTGRDGIAGASFASRELDEDSKASKPQIQIGDPFEEKLLIECCMDLLDKKLIASMQDMGAAGILSSSSEIAHKSGCGIDIQVEKIPLREADMLPWEIFLSESQERMLLIVEEEKLEPVFAMAKHYGLDCAVVGEMTDSKRYRVYKNGALEAELPTSILGDTPEIFWPAEEPKDLPARQAIELAALKSADPAKDLLEMLSCPNGRRKNAIWEQYDSMVQLHTIAGPGEPAAIVEVPDTRRACVLTMEAEPYKCWTDPYTGASEAMALSLRGLWLTGADALGMTNCLNFASPEMPEKFYELKECLRGLADTCRALDCPVVSGNVSLYNETATDRIYPTPLVVTAGLVTDRDKIIRAGRTKERDFIYLVGAPEGSLGATRYQQAKDGRPLGKTVDPDPEAEKAFRDGAIKTAQRQLARSGRVVAGGGLAAALANEAIASGVGMKIELAPRGNVEALLFSEGGARAVYSVSPEKAAAFEDAWSGFPCVKAGEAGGDRFDWRGIFSLPIEELEKAFTEEK</sequence>
<feature type="binding site" evidence="8">
    <location>
        <position position="484"/>
    </location>
    <ligand>
        <name>ATP</name>
        <dbReference type="ChEBI" id="CHEBI:30616"/>
    </ligand>
</feature>
<name>A0AAW5JY10_9BACT</name>
<feature type="domain" description="PurM-like N-terminal" evidence="9">
    <location>
        <begin position="64"/>
        <end position="179"/>
    </location>
</feature>
<dbReference type="InterPro" id="IPR036921">
    <property type="entry name" value="PurM-like_N_sf"/>
</dbReference>
<dbReference type="InterPro" id="IPR036676">
    <property type="entry name" value="PurM-like_C_sf"/>
</dbReference>
<dbReference type="PANTHER" id="PTHR43555">
    <property type="entry name" value="PHOSPHORIBOSYLFORMYLGLYCINAMIDINE SYNTHASE SUBUNIT PURL"/>
    <property type="match status" value="1"/>
</dbReference>
<feature type="domain" description="PurM-like C-terminal" evidence="10">
    <location>
        <begin position="191"/>
        <end position="345"/>
    </location>
</feature>
<feature type="binding site" evidence="8">
    <location>
        <begin position="84"/>
        <end position="87"/>
    </location>
    <ligand>
        <name>substrate</name>
    </ligand>
</feature>
<dbReference type="GO" id="GO:0000287">
    <property type="term" value="F:magnesium ion binding"/>
    <property type="evidence" value="ECO:0007669"/>
    <property type="project" value="UniProtKB-UniRule"/>
</dbReference>
<feature type="binding site" evidence="8">
    <location>
        <position position="524"/>
    </location>
    <ligand>
        <name>substrate</name>
    </ligand>
</feature>
<feature type="domain" description="PurM-like C-terminal" evidence="10">
    <location>
        <begin position="574"/>
        <end position="689"/>
    </location>
</feature>
<feature type="domain" description="Phosphoribosylformylglycinamidine synthase linker" evidence="11">
    <location>
        <begin position="5"/>
        <end position="43"/>
    </location>
</feature>
<proteinExistence type="inferred from homology"/>
<comment type="pathway">
    <text evidence="8">Purine metabolism; IMP biosynthesis via de novo pathway; 5-amino-1-(5-phospho-D-ribosyl)imidazole from N(2)-formyl-N(1)-(5-phospho-D-ribosyl)glycinamide: step 1/2.</text>
</comment>
<dbReference type="InterPro" id="IPR010074">
    <property type="entry name" value="PRibForGlyAmidine_synth_PurL"/>
</dbReference>
<feature type="binding site" evidence="8">
    <location>
        <position position="521"/>
    </location>
    <ligand>
        <name>ATP</name>
        <dbReference type="ChEBI" id="CHEBI:30616"/>
    </ligand>
</feature>
<keyword evidence="4 8" id="KW-0547">Nucleotide-binding</keyword>
<dbReference type="Gene3D" id="3.90.650.10">
    <property type="entry name" value="PurM-like C-terminal domain"/>
    <property type="match status" value="2"/>
</dbReference>
<comment type="function">
    <text evidence="8">Part of the phosphoribosylformylglycinamidine synthase complex involved in the purines biosynthetic pathway. Catalyzes the ATP-dependent conversion of formylglycinamide ribonucleotide (FGAR) and glutamine to yield formylglycinamidine ribonucleotide (FGAM) and glutamate. The FGAM synthase complex is composed of three subunits. PurQ produces an ammonia molecule by converting glutamine to glutamate. PurL transfers the ammonia molecule to FGAR to form FGAM in an ATP-dependent manner. PurS interacts with PurQ and PurL and is thought to assist in the transfer of the ammonia molecule from PurQ to PurL.</text>
</comment>
<dbReference type="PIRSF" id="PIRSF001587">
    <property type="entry name" value="FGAM_synthase_II"/>
    <property type="match status" value="1"/>
</dbReference>
<evidence type="ECO:0000313" key="13">
    <source>
        <dbReference type="Proteomes" id="UP001205919"/>
    </source>
</evidence>
<feature type="binding site" evidence="8">
    <location>
        <position position="522"/>
    </location>
    <ligand>
        <name>Mg(2+)</name>
        <dbReference type="ChEBI" id="CHEBI:18420"/>
        <label>1</label>
    </ligand>
</feature>
<dbReference type="SUPFAM" id="SSF55326">
    <property type="entry name" value="PurM N-terminal domain-like"/>
    <property type="match status" value="2"/>
</dbReference>
<dbReference type="HAMAP" id="MF_00420">
    <property type="entry name" value="PurL_2"/>
    <property type="match status" value="1"/>
</dbReference>
<dbReference type="AlphaFoldDB" id="A0AAW5JY10"/>
<comment type="caution">
    <text evidence="12">The sequence shown here is derived from an EMBL/GenBank/DDBJ whole genome shotgun (WGS) entry which is preliminary data.</text>
</comment>
<keyword evidence="5 8" id="KW-0658">Purine biosynthesis</keyword>
<dbReference type="InterPro" id="IPR010918">
    <property type="entry name" value="PurM-like_C_dom"/>
</dbReference>
<dbReference type="GO" id="GO:0004642">
    <property type="term" value="F:phosphoribosylformylglycinamidine synthase activity"/>
    <property type="evidence" value="ECO:0007669"/>
    <property type="project" value="UniProtKB-UniRule"/>
</dbReference>
<dbReference type="Pfam" id="PF18072">
    <property type="entry name" value="FGAR-AT_linker"/>
    <property type="match status" value="1"/>
</dbReference>
<dbReference type="NCBIfam" id="TIGR01736">
    <property type="entry name" value="FGAM_synth_II"/>
    <property type="match status" value="1"/>
</dbReference>
<dbReference type="GO" id="GO:0005524">
    <property type="term" value="F:ATP binding"/>
    <property type="evidence" value="ECO:0007669"/>
    <property type="project" value="UniProtKB-UniRule"/>
</dbReference>
<keyword evidence="2 8" id="KW-0436">Ligase</keyword>
<protein>
    <recommendedName>
        <fullName evidence="8">Phosphoribosylformylglycinamidine synthase subunit PurL</fullName>
        <shortName evidence="8">FGAM synthase</shortName>
        <ecNumber evidence="8">6.3.5.3</ecNumber>
    </recommendedName>
    <alternativeName>
        <fullName evidence="8">Formylglycinamide ribonucleotide amidotransferase subunit II</fullName>
        <shortName evidence="8">FGAR amidotransferase II</shortName>
        <shortName evidence="8">FGAR-AT II</shortName>
    </alternativeName>
    <alternativeName>
        <fullName evidence="8">Glutamine amidotransferase PurL</fullName>
    </alternativeName>
    <alternativeName>
        <fullName evidence="8">Phosphoribosylformylglycinamidine synthase subunit II</fullName>
    </alternativeName>
</protein>
<feature type="domain" description="PurM-like N-terminal" evidence="9">
    <location>
        <begin position="427"/>
        <end position="546"/>
    </location>
</feature>
<accession>A0AAW5JY10</accession>
<evidence type="ECO:0000256" key="5">
    <source>
        <dbReference type="ARBA" id="ARBA00022755"/>
    </source>
</evidence>
<feature type="binding site" evidence="8">
    <location>
        <position position="83"/>
    </location>
    <ligand>
        <name>Mg(2+)</name>
        <dbReference type="ChEBI" id="CHEBI:18420"/>
        <label>1</label>
    </ligand>
</feature>
<feature type="active site" description="Proton acceptor" evidence="8">
    <location>
        <position position="85"/>
    </location>
</feature>
<dbReference type="GO" id="GO:0005737">
    <property type="term" value="C:cytoplasm"/>
    <property type="evidence" value="ECO:0007669"/>
    <property type="project" value="UniProtKB-SubCell"/>
</dbReference>
<dbReference type="Pfam" id="PF00586">
    <property type="entry name" value="AIRS"/>
    <property type="match status" value="2"/>
</dbReference>
<dbReference type="InterPro" id="IPR016188">
    <property type="entry name" value="PurM-like_N"/>
</dbReference>
<dbReference type="Gene3D" id="3.30.1330.10">
    <property type="entry name" value="PurM-like, N-terminal domain"/>
    <property type="match status" value="2"/>
</dbReference>
<feature type="binding site" evidence="8">
    <location>
        <position position="230"/>
    </location>
    <ligand>
        <name>substrate</name>
    </ligand>
</feature>
<evidence type="ECO:0000256" key="6">
    <source>
        <dbReference type="ARBA" id="ARBA00022840"/>
    </source>
</evidence>
<dbReference type="CDD" id="cd02204">
    <property type="entry name" value="PurL_repeat2"/>
    <property type="match status" value="1"/>
</dbReference>
<comment type="similarity">
    <text evidence="8">Belongs to the FGAMS family.</text>
</comment>
<dbReference type="InterPro" id="IPR041609">
    <property type="entry name" value="PurL_linker"/>
</dbReference>
<dbReference type="RefSeq" id="WP_008711492.1">
    <property type="nucleotide sequence ID" value="NZ_CABKQM010000008.1"/>
</dbReference>
<gene>
    <name evidence="8 12" type="primary">purL</name>
    <name evidence="12" type="ORF">NE630_02450</name>
</gene>
<evidence type="ECO:0000259" key="10">
    <source>
        <dbReference type="Pfam" id="PF02769"/>
    </source>
</evidence>
<evidence type="ECO:0000256" key="7">
    <source>
        <dbReference type="ARBA" id="ARBA00022842"/>
    </source>
</evidence>
<dbReference type="EMBL" id="JANFYT010000004">
    <property type="protein sequence ID" value="MCQ4813281.1"/>
    <property type="molecule type" value="Genomic_DNA"/>
</dbReference>
<evidence type="ECO:0000256" key="3">
    <source>
        <dbReference type="ARBA" id="ARBA00022723"/>
    </source>
</evidence>
<evidence type="ECO:0000256" key="8">
    <source>
        <dbReference type="HAMAP-Rule" id="MF_00420"/>
    </source>
</evidence>
<evidence type="ECO:0000313" key="12">
    <source>
        <dbReference type="EMBL" id="MCQ4813281.1"/>
    </source>
</evidence>
<reference evidence="12 13" key="1">
    <citation type="submission" date="2022-06" db="EMBL/GenBank/DDBJ databases">
        <title>Isolation of gut microbiota from human fecal samples.</title>
        <authorList>
            <person name="Pamer E.G."/>
            <person name="Barat B."/>
            <person name="Waligurski E."/>
            <person name="Medina S."/>
            <person name="Paddock L."/>
            <person name="Mostad J."/>
        </authorList>
    </citation>
    <scope>NUCLEOTIDE SEQUENCE [LARGE SCALE GENOMIC DNA]</scope>
    <source>
        <strain evidence="12 13">DFI.9.90</strain>
    </source>
</reference>
<feature type="binding site" evidence="8">
    <location>
        <begin position="302"/>
        <end position="304"/>
    </location>
    <ligand>
        <name>substrate</name>
    </ligand>
</feature>
<feature type="binding site" evidence="8">
    <location>
        <position position="258"/>
    </location>
    <ligand>
        <name>Mg(2+)</name>
        <dbReference type="ChEBI" id="CHEBI:18420"/>
        <label>2</label>
    </ligand>
</feature>
<dbReference type="PANTHER" id="PTHR43555:SF1">
    <property type="entry name" value="PHOSPHORIBOSYLFORMYLGLYCINAMIDINE SYNTHASE SUBUNIT PURL"/>
    <property type="match status" value="1"/>
</dbReference>
<comment type="subunit">
    <text evidence="8">Monomer. Part of the FGAM synthase complex composed of 1 PurL, 1 PurQ and 2 PurS subunits.</text>
</comment>